<dbReference type="Gene3D" id="3.30.420.40">
    <property type="match status" value="2"/>
</dbReference>
<dbReference type="EMBL" id="QKYN01000032">
    <property type="protein sequence ID" value="RAG86144.1"/>
    <property type="molecule type" value="Genomic_DNA"/>
</dbReference>
<accession>A0A2X0IM02</accession>
<dbReference type="RefSeq" id="WP_111500181.1">
    <property type="nucleotide sequence ID" value="NZ_QKYN01000032.1"/>
</dbReference>
<protein>
    <submittedName>
        <fullName evidence="4">ROK family protein</fullName>
    </submittedName>
</protein>
<comment type="similarity">
    <text evidence="1">Belongs to the ROK (NagC/XylR) family.</text>
</comment>
<dbReference type="OrthoDB" id="3863906at2"/>
<comment type="caution">
    <text evidence="4">The sequence shown here is derived from an EMBL/GenBank/DDBJ whole genome shotgun (WGS) entry which is preliminary data.</text>
</comment>
<dbReference type="InterPro" id="IPR043129">
    <property type="entry name" value="ATPase_NBD"/>
</dbReference>
<proteinExistence type="inferred from homology"/>
<organism evidence="4 5">
    <name type="scientific">Streptacidiphilus pinicola</name>
    <dbReference type="NCBI Taxonomy" id="2219663"/>
    <lineage>
        <taxon>Bacteria</taxon>
        <taxon>Bacillati</taxon>
        <taxon>Actinomycetota</taxon>
        <taxon>Actinomycetes</taxon>
        <taxon>Kitasatosporales</taxon>
        <taxon>Streptomycetaceae</taxon>
        <taxon>Streptacidiphilus</taxon>
    </lineage>
</organism>
<dbReference type="AlphaFoldDB" id="A0A2X0IM02"/>
<dbReference type="InterPro" id="IPR000835">
    <property type="entry name" value="HTH_MarR-typ"/>
</dbReference>
<evidence type="ECO:0000313" key="4">
    <source>
        <dbReference type="EMBL" id="RAG86144.1"/>
    </source>
</evidence>
<keyword evidence="5" id="KW-1185">Reference proteome</keyword>
<sequence length="418" mass="43286">MLRSHGGGGRTLPSASLTRTSMTSSRRQRTHEQVLQVLAQHGDLTRAELGRLTGLSRSAIASAVTLLSDEGLLTEQTPVPAGTGARGRRPTVVALRRRPGVVLAIDFGHSHITAAIADTSGRLLAESSAALDVDSQPQQALDTATELAAQALARTGHTSGAITGIAAGIPGPLDIRTQAVRAPTILREWIGLNPAEELTRRFGQPVAIANDADMGARGEHTFGAARRIDDFLYIKASHGIGAGLVLAGRTYRGSSGIAGEIGHTHLEGATNLCRCGNRGCLETVVSITEVRRQLAHVLPTEHLSGQSGEARGEPPSLTELASRPAAARVITDAGRTLGLVLADLVNCLNPAAVILGGELSAAGEPLAEGVRESINRYAQPASANAVTITTSTLQQRSELLGAVATAIQQSAVGQVPSV</sequence>
<evidence type="ECO:0000256" key="2">
    <source>
        <dbReference type="SAM" id="MobiDB-lite"/>
    </source>
</evidence>
<dbReference type="PANTHER" id="PTHR18964">
    <property type="entry name" value="ROK (REPRESSOR, ORF, KINASE) FAMILY"/>
    <property type="match status" value="1"/>
</dbReference>
<dbReference type="Pfam" id="PF00480">
    <property type="entry name" value="ROK"/>
    <property type="match status" value="1"/>
</dbReference>
<evidence type="ECO:0000256" key="1">
    <source>
        <dbReference type="ARBA" id="ARBA00006479"/>
    </source>
</evidence>
<dbReference type="InterPro" id="IPR000600">
    <property type="entry name" value="ROK"/>
</dbReference>
<dbReference type="InterPro" id="IPR036390">
    <property type="entry name" value="WH_DNA-bd_sf"/>
</dbReference>
<dbReference type="SUPFAM" id="SSF53067">
    <property type="entry name" value="Actin-like ATPase domain"/>
    <property type="match status" value="1"/>
</dbReference>
<dbReference type="InterPro" id="IPR036388">
    <property type="entry name" value="WH-like_DNA-bd_sf"/>
</dbReference>
<feature type="compositionally biased region" description="Low complexity" evidence="2">
    <location>
        <begin position="16"/>
        <end position="25"/>
    </location>
</feature>
<gene>
    <name evidence="4" type="ORF">DN069_08175</name>
</gene>
<dbReference type="Pfam" id="PF12802">
    <property type="entry name" value="MarR_2"/>
    <property type="match status" value="1"/>
</dbReference>
<dbReference type="SUPFAM" id="SSF46785">
    <property type="entry name" value="Winged helix' DNA-binding domain"/>
    <property type="match status" value="1"/>
</dbReference>
<feature type="region of interest" description="Disordered" evidence="2">
    <location>
        <begin position="1"/>
        <end position="30"/>
    </location>
</feature>
<evidence type="ECO:0000313" key="5">
    <source>
        <dbReference type="Proteomes" id="UP000248889"/>
    </source>
</evidence>
<dbReference type="GO" id="GO:0003700">
    <property type="term" value="F:DNA-binding transcription factor activity"/>
    <property type="evidence" value="ECO:0007669"/>
    <property type="project" value="InterPro"/>
</dbReference>
<dbReference type="Proteomes" id="UP000248889">
    <property type="component" value="Unassembled WGS sequence"/>
</dbReference>
<reference evidence="4 5" key="1">
    <citation type="submission" date="2018-06" db="EMBL/GenBank/DDBJ databases">
        <title>Streptacidiphilus pinicola sp. nov., isolated from pine grove soil.</title>
        <authorList>
            <person name="Roh S.G."/>
            <person name="Park S."/>
            <person name="Kim M.-K."/>
            <person name="Yun B.-R."/>
            <person name="Park J."/>
            <person name="Kim M.J."/>
            <person name="Kim Y.S."/>
            <person name="Kim S.B."/>
        </authorList>
    </citation>
    <scope>NUCLEOTIDE SEQUENCE [LARGE SCALE GENOMIC DNA]</scope>
    <source>
        <strain evidence="4 5">MMS16-CNU450</strain>
    </source>
</reference>
<dbReference type="PANTHER" id="PTHR18964:SF173">
    <property type="entry name" value="GLUCOKINASE"/>
    <property type="match status" value="1"/>
</dbReference>
<evidence type="ECO:0000259" key="3">
    <source>
        <dbReference type="Pfam" id="PF12802"/>
    </source>
</evidence>
<feature type="domain" description="HTH marR-type" evidence="3">
    <location>
        <begin position="33"/>
        <end position="76"/>
    </location>
</feature>
<dbReference type="Gene3D" id="1.10.10.10">
    <property type="entry name" value="Winged helix-like DNA-binding domain superfamily/Winged helix DNA-binding domain"/>
    <property type="match status" value="1"/>
</dbReference>
<feature type="compositionally biased region" description="Gly residues" evidence="2">
    <location>
        <begin position="1"/>
        <end position="10"/>
    </location>
</feature>
<name>A0A2X0IM02_9ACTN</name>